<feature type="region of interest" description="Disordered" evidence="1">
    <location>
        <begin position="1"/>
        <end position="41"/>
    </location>
</feature>
<dbReference type="EnsemblMetazoa" id="CJA37974.1">
    <property type="protein sequence ID" value="CJA37974.1"/>
    <property type="gene ID" value="WBGene00213821"/>
</dbReference>
<accession>A0A8R1ITD3</accession>
<reference evidence="2" key="2">
    <citation type="submission" date="2022-06" db="UniProtKB">
        <authorList>
            <consortium name="EnsemblMetazoa"/>
        </authorList>
    </citation>
    <scope>IDENTIFICATION</scope>
    <source>
        <strain evidence="2">DF5081</strain>
    </source>
</reference>
<evidence type="ECO:0000256" key="1">
    <source>
        <dbReference type="SAM" id="MobiDB-lite"/>
    </source>
</evidence>
<dbReference type="AlphaFoldDB" id="A0A8R1ITD3"/>
<organism evidence="2 3">
    <name type="scientific">Caenorhabditis japonica</name>
    <dbReference type="NCBI Taxonomy" id="281687"/>
    <lineage>
        <taxon>Eukaryota</taxon>
        <taxon>Metazoa</taxon>
        <taxon>Ecdysozoa</taxon>
        <taxon>Nematoda</taxon>
        <taxon>Chromadorea</taxon>
        <taxon>Rhabditida</taxon>
        <taxon>Rhabditina</taxon>
        <taxon>Rhabditomorpha</taxon>
        <taxon>Rhabditoidea</taxon>
        <taxon>Rhabditidae</taxon>
        <taxon>Peloderinae</taxon>
        <taxon>Caenorhabditis</taxon>
    </lineage>
</organism>
<evidence type="ECO:0000313" key="3">
    <source>
        <dbReference type="Proteomes" id="UP000005237"/>
    </source>
</evidence>
<name>A0A8R1ITD3_CAEJA</name>
<feature type="compositionally biased region" description="Low complexity" evidence="1">
    <location>
        <begin position="15"/>
        <end position="27"/>
    </location>
</feature>
<sequence>MNGPRRDENYDDYPPDVNAAQDANAAQPAPPVEEQSRKPHRELVRIVDNMIAAREAMNRRE</sequence>
<reference evidence="3" key="1">
    <citation type="submission" date="2010-08" db="EMBL/GenBank/DDBJ databases">
        <authorList>
            <consortium name="Caenorhabditis japonica Sequencing Consortium"/>
            <person name="Wilson R.K."/>
        </authorList>
    </citation>
    <scope>NUCLEOTIDE SEQUENCE [LARGE SCALE GENOMIC DNA]</scope>
    <source>
        <strain evidence="3">DF5081</strain>
    </source>
</reference>
<evidence type="ECO:0000313" key="2">
    <source>
        <dbReference type="EnsemblMetazoa" id="CJA37974.1"/>
    </source>
</evidence>
<keyword evidence="3" id="KW-1185">Reference proteome</keyword>
<protein>
    <submittedName>
        <fullName evidence="2">Uncharacterized protein</fullName>
    </submittedName>
</protein>
<proteinExistence type="predicted"/>
<dbReference type="Proteomes" id="UP000005237">
    <property type="component" value="Unassembled WGS sequence"/>
</dbReference>